<dbReference type="Gene3D" id="3.40.50.80">
    <property type="entry name" value="Nucleotide-binding domain of ferredoxin-NADP reductase (FNR) module"/>
    <property type="match status" value="1"/>
</dbReference>
<dbReference type="AlphaFoldDB" id="W4Q5P2"/>
<dbReference type="Gene3D" id="1.10.630.10">
    <property type="entry name" value="Cytochrome P450"/>
    <property type="match status" value="1"/>
</dbReference>
<keyword evidence="10 13" id="KW-0408">Iron</keyword>
<dbReference type="GO" id="GO:0010181">
    <property type="term" value="F:FMN binding"/>
    <property type="evidence" value="ECO:0007669"/>
    <property type="project" value="UniProtKB-UniRule"/>
</dbReference>
<dbReference type="InterPro" id="IPR003097">
    <property type="entry name" value="CysJ-like_FAD-binding"/>
</dbReference>
<dbReference type="Pfam" id="PF00258">
    <property type="entry name" value="Flavodoxin_1"/>
    <property type="match status" value="1"/>
</dbReference>
<keyword evidence="2 13" id="KW-0813">Transport</keyword>
<keyword evidence="11 13" id="KW-0503">Monooxygenase</keyword>
<organism evidence="18 19">
    <name type="scientific">Halalkalibacter wakoensis JCM 9140</name>
    <dbReference type="NCBI Taxonomy" id="1236970"/>
    <lineage>
        <taxon>Bacteria</taxon>
        <taxon>Bacillati</taxon>
        <taxon>Bacillota</taxon>
        <taxon>Bacilli</taxon>
        <taxon>Bacillales</taxon>
        <taxon>Bacillaceae</taxon>
        <taxon>Halalkalibacter</taxon>
    </lineage>
</organism>
<dbReference type="InterPro" id="IPR001433">
    <property type="entry name" value="OxRdtase_FAD/NAD-bd"/>
</dbReference>
<dbReference type="GO" id="GO:0005829">
    <property type="term" value="C:cytosol"/>
    <property type="evidence" value="ECO:0007669"/>
    <property type="project" value="TreeGrafter"/>
</dbReference>
<evidence type="ECO:0000313" key="19">
    <source>
        <dbReference type="Proteomes" id="UP000018890"/>
    </source>
</evidence>
<evidence type="ECO:0000256" key="2">
    <source>
        <dbReference type="ARBA" id="ARBA00022448"/>
    </source>
</evidence>
<name>W4Q5P2_9BACI</name>
<dbReference type="PIRSF" id="PIRSF000209">
    <property type="entry name" value="Bifunctional_P450_P450R"/>
    <property type="match status" value="1"/>
</dbReference>
<evidence type="ECO:0000256" key="8">
    <source>
        <dbReference type="ARBA" id="ARBA00022857"/>
    </source>
</evidence>
<evidence type="ECO:0000256" key="7">
    <source>
        <dbReference type="ARBA" id="ARBA00022827"/>
    </source>
</evidence>
<comment type="caution">
    <text evidence="18">The sequence shown here is derived from an EMBL/GenBank/DDBJ whole genome shotgun (WGS) entry which is preliminary data.</text>
</comment>
<dbReference type="PROSITE" id="PS51384">
    <property type="entry name" value="FAD_FR"/>
    <property type="match status" value="1"/>
</dbReference>
<dbReference type="PROSITE" id="PS00086">
    <property type="entry name" value="CYTOCHROME_P450"/>
    <property type="match status" value="1"/>
</dbReference>
<dbReference type="CDD" id="cd11068">
    <property type="entry name" value="CYP120A1"/>
    <property type="match status" value="1"/>
</dbReference>
<comment type="cofactor">
    <cofactor evidence="13">
        <name>FAD</name>
        <dbReference type="ChEBI" id="CHEBI:57692"/>
    </cofactor>
    <cofactor evidence="13">
        <name>FMN</name>
        <dbReference type="ChEBI" id="CHEBI:58210"/>
    </cofactor>
</comment>
<keyword evidence="4 13" id="KW-0285">Flavoprotein</keyword>
<dbReference type="PROSITE" id="PS50902">
    <property type="entry name" value="FLAVODOXIN_LIKE"/>
    <property type="match status" value="1"/>
</dbReference>
<dbReference type="SUPFAM" id="SSF48264">
    <property type="entry name" value="Cytochrome P450"/>
    <property type="match status" value="1"/>
</dbReference>
<feature type="region of interest" description="Disordered" evidence="15">
    <location>
        <begin position="459"/>
        <end position="484"/>
    </location>
</feature>
<dbReference type="EC" id="1.6.2.4" evidence="13"/>
<dbReference type="InterPro" id="IPR036396">
    <property type="entry name" value="Cyt_P450_sf"/>
</dbReference>
<evidence type="ECO:0000259" key="16">
    <source>
        <dbReference type="PROSITE" id="PS50902"/>
    </source>
</evidence>
<dbReference type="STRING" id="1236970.JCM9140_2771"/>
<evidence type="ECO:0000256" key="1">
    <source>
        <dbReference type="ARBA" id="ARBA00010018"/>
    </source>
</evidence>
<dbReference type="InterPro" id="IPR001094">
    <property type="entry name" value="Flavdoxin-like"/>
</dbReference>
<dbReference type="SUPFAM" id="SSF63380">
    <property type="entry name" value="Riboflavin synthase domain-like"/>
    <property type="match status" value="1"/>
</dbReference>
<comment type="catalytic activity">
    <reaction evidence="12 13">
        <text>2 oxidized [cytochrome P450] + NADPH = 2 reduced [cytochrome P450] + NADP(+) + H(+)</text>
        <dbReference type="Rhea" id="RHEA:24040"/>
        <dbReference type="Rhea" id="RHEA-COMP:14627"/>
        <dbReference type="Rhea" id="RHEA-COMP:14628"/>
        <dbReference type="ChEBI" id="CHEBI:15378"/>
        <dbReference type="ChEBI" id="CHEBI:55376"/>
        <dbReference type="ChEBI" id="CHEBI:57783"/>
        <dbReference type="ChEBI" id="CHEBI:58349"/>
        <dbReference type="ChEBI" id="CHEBI:60344"/>
        <dbReference type="EC" id="1.6.2.4"/>
    </reaction>
</comment>
<protein>
    <recommendedName>
        <fullName evidence="13">Bifunctional cytochrome P450/NADPH--P450 reductase</fullName>
    </recommendedName>
    <domain>
        <recommendedName>
            <fullName evidence="13">Cytochrome P450</fullName>
            <ecNumber evidence="13">1.14.14.1</ecNumber>
        </recommendedName>
    </domain>
    <domain>
        <recommendedName>
            <fullName evidence="13">NADPH--cytochrome P450 reductase</fullName>
            <ecNumber evidence="13">1.6.2.4</ecNumber>
        </recommendedName>
    </domain>
</protein>
<dbReference type="EMBL" id="BAUT01000029">
    <property type="protein sequence ID" value="GAE26684.1"/>
    <property type="molecule type" value="Genomic_DNA"/>
</dbReference>
<evidence type="ECO:0000256" key="5">
    <source>
        <dbReference type="ARBA" id="ARBA00022643"/>
    </source>
</evidence>
<evidence type="ECO:0000256" key="10">
    <source>
        <dbReference type="ARBA" id="ARBA00023004"/>
    </source>
</evidence>
<keyword evidence="19" id="KW-1185">Reference proteome</keyword>
<dbReference type="PANTHER" id="PTHR19384:SF17">
    <property type="entry name" value="NADPH--CYTOCHROME P450 REDUCTASE"/>
    <property type="match status" value="1"/>
</dbReference>
<evidence type="ECO:0000256" key="11">
    <source>
        <dbReference type="ARBA" id="ARBA00023033"/>
    </source>
</evidence>
<proteinExistence type="inferred from homology"/>
<keyword evidence="6 13" id="KW-0479">Metal-binding</keyword>
<comment type="function">
    <text evidence="13">Functions as a fatty acid monooxygenase.</text>
</comment>
<dbReference type="Pfam" id="PF00667">
    <property type="entry name" value="FAD_binding_1"/>
    <property type="match status" value="1"/>
</dbReference>
<evidence type="ECO:0000256" key="15">
    <source>
        <dbReference type="SAM" id="MobiDB-lite"/>
    </source>
</evidence>
<dbReference type="InterPro" id="IPR017972">
    <property type="entry name" value="Cyt_P450_CS"/>
</dbReference>
<reference evidence="18" key="1">
    <citation type="journal article" date="2014" name="Genome Announc.">
        <title>Draft Genome Sequences of Three Alkaliphilic Bacillus Strains, Bacillus wakoensis JCM 9140T, Bacillus akibai JCM 9157T, and Bacillus hemicellulosilyticus JCM 9152T.</title>
        <authorList>
            <person name="Yuki M."/>
            <person name="Oshima K."/>
            <person name="Suda W."/>
            <person name="Oshida Y."/>
            <person name="Kitamura K."/>
            <person name="Iida T."/>
            <person name="Hattori M."/>
            <person name="Ohkuma M."/>
        </authorList>
    </citation>
    <scope>NUCLEOTIDE SEQUENCE [LARGE SCALE GENOMIC DNA]</scope>
    <source>
        <strain evidence="18">JCM 9140</strain>
    </source>
</reference>
<dbReference type="Pfam" id="PF00067">
    <property type="entry name" value="p450"/>
    <property type="match status" value="1"/>
</dbReference>
<sequence length="1063" mass="120862">MGAKIMNQSKTTIPQPKTYGPLGNLPLIDTKKPSISLGKLAQECGPIFRISLPGYKSLMVWGHELVAEVCDTNKFDKQIHGELQSLRPLTGDGLFTSRTTEPNWRKAHNILLPTFGKQALKGYHNMMLDIAEQLVQKWDRLNPNESIDVPEDMTRLTLDTIGLCGFGYRFNSFYRESHDPFIISMVRALNEAMMKTSRLGIQNFLMIGAKKQFNQDIETMFALVDRIIAERKSSPDPEKPDLLAHMLHSKDPETGESLSDENIRFQSITFLIAGHETTSGLLSFALYFLLKNPEVLQKAYAEVDRVFTSETPTYEQVLQLKYVRNILDESLRLWPTAPGFDLYAKESTVIGDGKYQIDKGETLSVLLPELHRDKKAWGEDAETFRPERFADPSKIPYHAYKPFGNGERACIGMQFALYEATLVLGMILKKFELDDYDHYQLDVQQTLTLKPGNFHIRVKSRSNPPVMDSPITPTDYGKSEKKESQSIVEGAEDIPLLILYGSRLGMAEKTARNVANTAKDYGFLCEVKPLDDMVNKLPKKGVVLIVTSTYNGKPPHNAAQFVEWLKEQKNVTDLKDVRFAVLGCGDKNWSNTYQGIPKLIDESMELKGASRLLKRGEVDVGADYEQVIDDWEKNFWDHLLETFGLEKKEIQKQDSNLSIEYIDNQTIMPLSHKYNVTEAHVLSNRELQMTGSARSTRHIELELSDGLSYEEGDHIGILPENSDETIDRVLRKFGYSGEEQIILKSQNHTLSHLPLDHPIRIRELLKHSVELQEVATRTQIRTMSNWTVCPPHQKELLSMLEEETYPKDIMQKKVSFLDLLEKYEACEIPFHSFIELLQPLKPRYYSISSSPKVNSTSLSITVAVINEPARSGRGMFKGVASNYLASLKEKAKVKVFIQSQPSFQLPEEASKPIVMICAGTGIAPFRGFLQARKELKNRGESLGEAYLYFGCRNELDYLYRDELEMYAKEKIVILNTAFSRKEGQPLCYVQHLVKKDQKTILELLDQGGRLYICGDGSEMAPQVEEEIIAAFARANHKSVEQATEWLREMEAEGRYAKDVWAKN</sequence>
<dbReference type="InterPro" id="IPR017927">
    <property type="entry name" value="FAD-bd_FR_type"/>
</dbReference>
<dbReference type="EC" id="1.14.14.1" evidence="13"/>
<keyword evidence="3 13" id="KW-0349">Heme</keyword>
<evidence type="ECO:0000259" key="17">
    <source>
        <dbReference type="PROSITE" id="PS51384"/>
    </source>
</evidence>
<dbReference type="Proteomes" id="UP000018890">
    <property type="component" value="Unassembled WGS sequence"/>
</dbReference>
<keyword evidence="13" id="KW-0249">Electron transport</keyword>
<accession>W4Q5P2</accession>
<dbReference type="InterPro" id="IPR023206">
    <property type="entry name" value="Bifunctional_P450_P450_red"/>
</dbReference>
<comment type="similarity">
    <text evidence="1 13">In the N-terminal section; belongs to the cytochrome P450 family.</text>
</comment>
<evidence type="ECO:0000256" key="13">
    <source>
        <dbReference type="PIRNR" id="PIRNR000209"/>
    </source>
</evidence>
<evidence type="ECO:0000256" key="9">
    <source>
        <dbReference type="ARBA" id="ARBA00023002"/>
    </source>
</evidence>
<evidence type="ECO:0000256" key="3">
    <source>
        <dbReference type="ARBA" id="ARBA00022617"/>
    </source>
</evidence>
<dbReference type="PRINTS" id="PR00369">
    <property type="entry name" value="FLAVODOXIN"/>
</dbReference>
<evidence type="ECO:0000313" key="18">
    <source>
        <dbReference type="EMBL" id="GAE26684.1"/>
    </source>
</evidence>
<dbReference type="Gene3D" id="3.40.50.360">
    <property type="match status" value="1"/>
</dbReference>
<feature type="domain" description="Flavodoxin-like" evidence="16">
    <location>
        <begin position="496"/>
        <end position="636"/>
    </location>
</feature>
<evidence type="ECO:0000256" key="14">
    <source>
        <dbReference type="PIRSR" id="PIRSR000209-1"/>
    </source>
</evidence>
<keyword evidence="8 13" id="KW-0521">NADP</keyword>
<dbReference type="PANTHER" id="PTHR19384">
    <property type="entry name" value="NITRIC OXIDE SYNTHASE-RELATED"/>
    <property type="match status" value="1"/>
</dbReference>
<keyword evidence="9 13" id="KW-0560">Oxidoreductase</keyword>
<comment type="cofactor">
    <cofactor evidence="13 14">
        <name>heme</name>
        <dbReference type="ChEBI" id="CHEBI:30413"/>
    </cofactor>
</comment>
<dbReference type="GO" id="GO:0070330">
    <property type="term" value="F:aromatase activity"/>
    <property type="evidence" value="ECO:0007669"/>
    <property type="project" value="UniProtKB-UniRule"/>
</dbReference>
<keyword evidence="7 13" id="KW-0274">FAD</keyword>
<feature type="binding site" description="axial binding residue" evidence="14">
    <location>
        <position position="410"/>
    </location>
    <ligand>
        <name>heme</name>
        <dbReference type="ChEBI" id="CHEBI:30413"/>
    </ligand>
    <ligandPart>
        <name>Fe</name>
        <dbReference type="ChEBI" id="CHEBI:18248"/>
    </ligandPart>
</feature>
<dbReference type="InterPro" id="IPR001709">
    <property type="entry name" value="Flavoprot_Pyr_Nucl_cyt_Rdtase"/>
</dbReference>
<dbReference type="InterPro" id="IPR008254">
    <property type="entry name" value="Flavodoxin/NO_synth"/>
</dbReference>
<evidence type="ECO:0000256" key="4">
    <source>
        <dbReference type="ARBA" id="ARBA00022630"/>
    </source>
</evidence>
<dbReference type="InterPro" id="IPR029039">
    <property type="entry name" value="Flavoprotein-like_sf"/>
</dbReference>
<dbReference type="InterPro" id="IPR039261">
    <property type="entry name" value="FNR_nucleotide-bd"/>
</dbReference>
<gene>
    <name evidence="18" type="ORF">JCM9140_2771</name>
</gene>
<dbReference type="GO" id="GO:0020037">
    <property type="term" value="F:heme binding"/>
    <property type="evidence" value="ECO:0007669"/>
    <property type="project" value="UniProtKB-UniRule"/>
</dbReference>
<keyword evidence="5 13" id="KW-0288">FMN</keyword>
<evidence type="ECO:0000256" key="12">
    <source>
        <dbReference type="ARBA" id="ARBA00049342"/>
    </source>
</evidence>
<dbReference type="InterPro" id="IPR001128">
    <property type="entry name" value="Cyt_P450"/>
</dbReference>
<dbReference type="Gene3D" id="1.20.990.10">
    <property type="entry name" value="NADPH-cytochrome p450 Reductase, Chain A, domain 3"/>
    <property type="match status" value="1"/>
</dbReference>
<comment type="catalytic activity">
    <reaction evidence="13">
        <text>an organic molecule + reduced [NADPH--hemoprotein reductase] + O2 = an alcohol + oxidized [NADPH--hemoprotein reductase] + H2O + H(+)</text>
        <dbReference type="Rhea" id="RHEA:17149"/>
        <dbReference type="Rhea" id="RHEA-COMP:11964"/>
        <dbReference type="Rhea" id="RHEA-COMP:11965"/>
        <dbReference type="ChEBI" id="CHEBI:15377"/>
        <dbReference type="ChEBI" id="CHEBI:15378"/>
        <dbReference type="ChEBI" id="CHEBI:15379"/>
        <dbReference type="ChEBI" id="CHEBI:30879"/>
        <dbReference type="ChEBI" id="CHEBI:57618"/>
        <dbReference type="ChEBI" id="CHEBI:58210"/>
        <dbReference type="ChEBI" id="CHEBI:142491"/>
        <dbReference type="EC" id="1.14.14.1"/>
    </reaction>
</comment>
<evidence type="ECO:0000256" key="6">
    <source>
        <dbReference type="ARBA" id="ARBA00022723"/>
    </source>
</evidence>
<dbReference type="PRINTS" id="PR00371">
    <property type="entry name" value="FPNCR"/>
</dbReference>
<dbReference type="SUPFAM" id="SSF52343">
    <property type="entry name" value="Ferredoxin reductase-like, C-terminal NADP-linked domain"/>
    <property type="match status" value="1"/>
</dbReference>
<dbReference type="Gene3D" id="2.40.30.10">
    <property type="entry name" value="Translation factors"/>
    <property type="match status" value="1"/>
</dbReference>
<dbReference type="CDD" id="cd06206">
    <property type="entry name" value="bifunctional_CYPOR"/>
    <property type="match status" value="1"/>
</dbReference>
<feature type="domain" description="FAD-binding FR-type" evidence="17">
    <location>
        <begin position="674"/>
        <end position="906"/>
    </location>
</feature>
<dbReference type="SUPFAM" id="SSF52218">
    <property type="entry name" value="Flavoproteins"/>
    <property type="match status" value="1"/>
</dbReference>
<dbReference type="InterPro" id="IPR023173">
    <property type="entry name" value="NADPH_Cyt_P450_Rdtase_alpha"/>
</dbReference>
<dbReference type="GO" id="GO:0050660">
    <property type="term" value="F:flavin adenine dinucleotide binding"/>
    <property type="evidence" value="ECO:0007669"/>
    <property type="project" value="TreeGrafter"/>
</dbReference>
<dbReference type="GO" id="GO:0005506">
    <property type="term" value="F:iron ion binding"/>
    <property type="evidence" value="ECO:0007669"/>
    <property type="project" value="UniProtKB-UniRule"/>
</dbReference>
<dbReference type="Pfam" id="PF00175">
    <property type="entry name" value="NAD_binding_1"/>
    <property type="match status" value="1"/>
</dbReference>
<dbReference type="FunFam" id="1.10.630.10:FF:000040">
    <property type="entry name" value="Bifunctional cytochrome P450/NADPH--P450 reductase"/>
    <property type="match status" value="1"/>
</dbReference>
<dbReference type="GO" id="GO:0003958">
    <property type="term" value="F:NADPH-hemoprotein reductase activity"/>
    <property type="evidence" value="ECO:0007669"/>
    <property type="project" value="UniProtKB-UniRule"/>
</dbReference>
<dbReference type="InterPro" id="IPR017938">
    <property type="entry name" value="Riboflavin_synthase-like_b-brl"/>
</dbReference>